<dbReference type="Pfam" id="PF13588">
    <property type="entry name" value="HSDR_N_2"/>
    <property type="match status" value="1"/>
</dbReference>
<dbReference type="EMBL" id="JACXST010000001">
    <property type="protein sequence ID" value="MBD9359647.1"/>
    <property type="molecule type" value="Genomic_DNA"/>
</dbReference>
<feature type="domain" description="Type I restriction enzyme R protein N-terminal" evidence="1">
    <location>
        <begin position="24"/>
        <end position="127"/>
    </location>
</feature>
<keyword evidence="3" id="KW-1185">Reference proteome</keyword>
<dbReference type="Proteomes" id="UP000641152">
    <property type="component" value="Unassembled WGS sequence"/>
</dbReference>
<organism evidence="2 3">
    <name type="scientific">Methylomonas fluvii</name>
    <dbReference type="NCBI Taxonomy" id="1854564"/>
    <lineage>
        <taxon>Bacteria</taxon>
        <taxon>Pseudomonadati</taxon>
        <taxon>Pseudomonadota</taxon>
        <taxon>Gammaproteobacteria</taxon>
        <taxon>Methylococcales</taxon>
        <taxon>Methylococcaceae</taxon>
        <taxon>Methylomonas</taxon>
    </lineage>
</organism>
<gene>
    <name evidence="2" type="ORF">EBB_03605</name>
</gene>
<dbReference type="PIRSF" id="PIRSF035009">
    <property type="entry name" value="UCP035009_HSDR_N"/>
    <property type="match status" value="1"/>
</dbReference>
<dbReference type="InterPro" id="IPR017035">
    <property type="entry name" value="UCP035009_HsdR_All3000-type"/>
</dbReference>
<protein>
    <submittedName>
        <fullName evidence="2">Type I restriction enzyme HsdR N-terminal domain-containing protein</fullName>
    </submittedName>
</protein>
<evidence type="ECO:0000259" key="1">
    <source>
        <dbReference type="Pfam" id="PF13588"/>
    </source>
</evidence>
<evidence type="ECO:0000313" key="2">
    <source>
        <dbReference type="EMBL" id="MBD9359647.1"/>
    </source>
</evidence>
<dbReference type="RefSeq" id="WP_192392508.1">
    <property type="nucleotide sequence ID" value="NZ_CAJHIU010000001.1"/>
</dbReference>
<sequence>MDLIDKIKEIANRYDKQAANIQTEEATKNALIMPFIAALGYDIFNPSEVIPEFTADVGIKKGEKVDYAIKKDDQIIMLFECKHCGANLQNEHASQLYRYFHTSAARFGVLTNGLIYQFYSDIEEPNKMDEKPFFEIDIRDIGDNHIEELKKFAKSNFSLTDILTTASSLKYKGELIKCLEREAEAPSDALVKFFVSQIYTGRATQPIIELFSKLVKEGLNEFINNRINLRLKSALSQPQIKAPQPDPEPANAPIDEKQDVITTQEETDGFLIVKAIARQAIKLDRIVMRDTKSYCGILLDDNNRKPICRLHFNASKKYIELGRSGERIPIIEVDDIYQYTDQILKVIDDYEKVGES</sequence>
<name>A0ABR9DCM0_9GAMM</name>
<proteinExistence type="predicted"/>
<evidence type="ECO:0000313" key="3">
    <source>
        <dbReference type="Proteomes" id="UP000641152"/>
    </source>
</evidence>
<reference evidence="2 3" key="1">
    <citation type="submission" date="2020-09" db="EMBL/GenBank/DDBJ databases">
        <title>Methylomonas albis sp. nov. and Methylomonas fluvii sp. nov.: Two cold-adapted methanotrophs from the River Elbe and an amended description of Methylovulum psychrotolerans strain Eb1.</title>
        <authorList>
            <person name="Bussmann I.K."/>
            <person name="Klings K.-W."/>
            <person name="Warnstedt J."/>
            <person name="Hoppert M."/>
            <person name="Saborowski A."/>
            <person name="Horn F."/>
            <person name="Liebner S."/>
        </authorList>
    </citation>
    <scope>NUCLEOTIDE SEQUENCE [LARGE SCALE GENOMIC DNA]</scope>
    <source>
        <strain evidence="2 3">EbB</strain>
    </source>
</reference>
<accession>A0ABR9DCM0</accession>
<comment type="caution">
    <text evidence="2">The sequence shown here is derived from an EMBL/GenBank/DDBJ whole genome shotgun (WGS) entry which is preliminary data.</text>
</comment>
<dbReference type="InterPro" id="IPR029464">
    <property type="entry name" value="HSDR_N"/>
</dbReference>